<dbReference type="PANTHER" id="PTHR30036">
    <property type="entry name" value="D-XYLOSE-BINDING PERIPLASMIC PROTEIN"/>
    <property type="match status" value="1"/>
</dbReference>
<dbReference type="PANTHER" id="PTHR30036:SF8">
    <property type="entry name" value="ABC-TYPE SUGAR TRANSPORT SYSTEM PERIPLASMIC COMPONENT-LIKE PROTEIN"/>
    <property type="match status" value="1"/>
</dbReference>
<dbReference type="HOGENOM" id="CLU_037628_3_0_11"/>
<comment type="subcellular location">
    <subcellularLocation>
        <location evidence="1">Cell envelope</location>
    </subcellularLocation>
</comment>
<dbReference type="Proteomes" id="UP000003963">
    <property type="component" value="Unassembled WGS sequence"/>
</dbReference>
<dbReference type="GO" id="GO:0030288">
    <property type="term" value="C:outer membrane-bounded periplasmic space"/>
    <property type="evidence" value="ECO:0007669"/>
    <property type="project" value="TreeGrafter"/>
</dbReference>
<name>D9WMX2_9ACTN</name>
<dbReference type="NCBIfam" id="TIGR02637">
    <property type="entry name" value="RhaS"/>
    <property type="match status" value="1"/>
</dbReference>
<dbReference type="RefSeq" id="WP_009713504.1">
    <property type="nucleotide sequence ID" value="NZ_GG657754.1"/>
</dbReference>
<dbReference type="STRING" id="457427.SSOG_01394"/>
<feature type="region of interest" description="Disordered" evidence="2">
    <location>
        <begin position="50"/>
        <end position="70"/>
    </location>
</feature>
<proteinExistence type="predicted"/>
<dbReference type="Gene3D" id="3.40.50.2300">
    <property type="match status" value="2"/>
</dbReference>
<feature type="domain" description="Periplasmic binding protein" evidence="3">
    <location>
        <begin position="80"/>
        <end position="337"/>
    </location>
</feature>
<gene>
    <name evidence="4" type="ORF">SSOG_01394</name>
</gene>
<organism evidence="4 5">
    <name type="scientific">Streptomyces himastatinicus ATCC 53653</name>
    <dbReference type="NCBI Taxonomy" id="457427"/>
    <lineage>
        <taxon>Bacteria</taxon>
        <taxon>Bacillati</taxon>
        <taxon>Actinomycetota</taxon>
        <taxon>Actinomycetes</taxon>
        <taxon>Kitasatosporales</taxon>
        <taxon>Streptomycetaceae</taxon>
        <taxon>Streptomyces</taxon>
        <taxon>Streptomyces violaceusniger group</taxon>
    </lineage>
</organism>
<dbReference type="CDD" id="cd20000">
    <property type="entry name" value="PBP1_ABC_rhamnose"/>
    <property type="match status" value="1"/>
</dbReference>
<dbReference type="InterPro" id="IPR025997">
    <property type="entry name" value="SBP_2_dom"/>
</dbReference>
<evidence type="ECO:0000256" key="2">
    <source>
        <dbReference type="SAM" id="MobiDB-lite"/>
    </source>
</evidence>
<dbReference type="GO" id="GO:0030246">
    <property type="term" value="F:carbohydrate binding"/>
    <property type="evidence" value="ECO:0007669"/>
    <property type="project" value="TreeGrafter"/>
</dbReference>
<feature type="region of interest" description="Disordered" evidence="2">
    <location>
        <begin position="1"/>
        <end position="25"/>
    </location>
</feature>
<accession>D9WMX2</accession>
<evidence type="ECO:0000313" key="5">
    <source>
        <dbReference type="Proteomes" id="UP000003963"/>
    </source>
</evidence>
<evidence type="ECO:0000256" key="1">
    <source>
        <dbReference type="ARBA" id="ARBA00004196"/>
    </source>
</evidence>
<dbReference type="Pfam" id="PF13407">
    <property type="entry name" value="Peripla_BP_4"/>
    <property type="match status" value="1"/>
</dbReference>
<dbReference type="GO" id="GO:0015762">
    <property type="term" value="P:rhamnose transmembrane transport"/>
    <property type="evidence" value="ECO:0007669"/>
    <property type="project" value="InterPro"/>
</dbReference>
<evidence type="ECO:0000313" key="4">
    <source>
        <dbReference type="EMBL" id="EFL21682.1"/>
    </source>
</evidence>
<protein>
    <submittedName>
        <fullName evidence="4">Rhamnose ABC transporter, rhamnose-binding protein</fullName>
    </submittedName>
</protein>
<dbReference type="EMBL" id="GG657754">
    <property type="protein sequence ID" value="EFL21682.1"/>
    <property type="molecule type" value="Genomic_DNA"/>
</dbReference>
<dbReference type="SUPFAM" id="SSF53822">
    <property type="entry name" value="Periplasmic binding protein-like I"/>
    <property type="match status" value="1"/>
</dbReference>
<keyword evidence="5" id="KW-1185">Reference proteome</keyword>
<reference evidence="4 5" key="1">
    <citation type="submission" date="2009-02" db="EMBL/GenBank/DDBJ databases">
        <title>Annotation of Streptomyces hygroscopicus strain ATCC 53653.</title>
        <authorList>
            <consortium name="The Broad Institute Genome Sequencing Platform"/>
            <consortium name="Broad Institute Microbial Sequencing Center"/>
            <person name="Fischbach M."/>
            <person name="Godfrey P."/>
            <person name="Ward D."/>
            <person name="Young S."/>
            <person name="Zeng Q."/>
            <person name="Koehrsen M."/>
            <person name="Alvarado L."/>
            <person name="Berlin A.M."/>
            <person name="Bochicchio J."/>
            <person name="Borenstein D."/>
            <person name="Chapman S.B."/>
            <person name="Chen Z."/>
            <person name="Engels R."/>
            <person name="Freedman E."/>
            <person name="Gellesch M."/>
            <person name="Goldberg J."/>
            <person name="Griggs A."/>
            <person name="Gujja S."/>
            <person name="Heilman E.R."/>
            <person name="Heiman D.I."/>
            <person name="Hepburn T.A."/>
            <person name="Howarth C."/>
            <person name="Jen D."/>
            <person name="Larson L."/>
            <person name="Lewis B."/>
            <person name="Mehta T."/>
            <person name="Park D."/>
            <person name="Pearson M."/>
            <person name="Richards J."/>
            <person name="Roberts A."/>
            <person name="Saif S."/>
            <person name="Shea T.D."/>
            <person name="Shenoy N."/>
            <person name="Sisk P."/>
            <person name="Stolte C."/>
            <person name="Sykes S.N."/>
            <person name="Thomson T."/>
            <person name="Walk T."/>
            <person name="White J."/>
            <person name="Yandava C."/>
            <person name="Straight P."/>
            <person name="Clardy J."/>
            <person name="Hung D."/>
            <person name="Kolter R."/>
            <person name="Mekalanos J."/>
            <person name="Walker S."/>
            <person name="Walsh C.T."/>
            <person name="Wieland-Brown L.C."/>
            <person name="Haas B."/>
            <person name="Nusbaum C."/>
            <person name="Birren B."/>
        </authorList>
    </citation>
    <scope>NUCLEOTIDE SEQUENCE [LARGE SCALE GENOMIC DNA]</scope>
    <source>
        <strain evidence="4 5">ATCC 53653</strain>
    </source>
</reference>
<evidence type="ECO:0000259" key="3">
    <source>
        <dbReference type="Pfam" id="PF13407"/>
    </source>
</evidence>
<dbReference type="InterPro" id="IPR050555">
    <property type="entry name" value="Bact_Solute-Bind_Prot2"/>
</dbReference>
<sequence>MIQRSALPSPATTLKRGAARRGHIPRHRAAATAAVVCALAVTLAGCGGTTKKDTDNSGKADSGSGAKANPDAPLKKGLKFAFLPKQINNPYLKILDTSGIGAAREFGGKGKEVGPSDASASSQVSYINTLIQQRQDAILIAANDPNAVCGPLKQAMKKNIKVVAYDSDTAPACRQLFINQASSEEIGRSQVQHLAKQLDYKGEIAILSATQNATNQNTWIGFMKDELKKPAYKNMKLVKTVYGDDDDQKSFQETQGLLKAYPKLKGIISPTTVGIAAAARYISDSSYKGKVVLNGLGTPNQMRKYIKDGTVEQFALWDPKKLGYLGSYAAAALASGQITGAEGEKFKAGKLGEYTVGKNGEIILGPPTVFDKSNIDKFHF</sequence>
<dbReference type="AlphaFoldDB" id="D9WMX2"/>
<dbReference type="InterPro" id="IPR013459">
    <property type="entry name" value="RhaS"/>
</dbReference>
<dbReference type="InterPro" id="IPR028082">
    <property type="entry name" value="Peripla_BP_I"/>
</dbReference>